<dbReference type="Proteomes" id="UP000030635">
    <property type="component" value="Chromosome"/>
</dbReference>
<evidence type="ECO:0000313" key="2">
    <source>
        <dbReference type="Proteomes" id="UP000030635"/>
    </source>
</evidence>
<organism evidence="1 2">
    <name type="scientific">Clostridium baratii str. Sullivan</name>
    <dbReference type="NCBI Taxonomy" id="1415775"/>
    <lineage>
        <taxon>Bacteria</taxon>
        <taxon>Bacillati</taxon>
        <taxon>Bacillota</taxon>
        <taxon>Clostridia</taxon>
        <taxon>Eubacteriales</taxon>
        <taxon>Clostridiaceae</taxon>
        <taxon>Clostridium</taxon>
    </lineage>
</organism>
<evidence type="ECO:0000313" key="1">
    <source>
        <dbReference type="EMBL" id="AIY84386.1"/>
    </source>
</evidence>
<dbReference type="HOGENOM" id="CLU_2952057_0_0_9"/>
<dbReference type="EMBL" id="CP006905">
    <property type="protein sequence ID" value="AIY84386.1"/>
    <property type="molecule type" value="Genomic_DNA"/>
</dbReference>
<sequence length="59" mass="7003">MKSKKWKLISLFTSILLVALCGIWKFNFNSTEAKTLKEEAIKKFYSSYEKRILKLIMIQ</sequence>
<proteinExistence type="predicted"/>
<keyword evidence="1" id="KW-0449">Lipoprotein</keyword>
<dbReference type="KEGG" id="cbv:U729_2991"/>
<protein>
    <submittedName>
        <fullName evidence="1">Putative lipoprotein</fullName>
    </submittedName>
</protein>
<gene>
    <name evidence="1" type="ORF">U729_2991</name>
</gene>
<dbReference type="AlphaFoldDB" id="A0A0A7FZZ4"/>
<name>A0A0A7FZZ4_9CLOT</name>
<keyword evidence="2" id="KW-1185">Reference proteome</keyword>
<dbReference type="RefSeq" id="WP_039316368.1">
    <property type="nucleotide sequence ID" value="NZ_CP006905.1"/>
</dbReference>
<reference evidence="1 2" key="1">
    <citation type="journal article" date="2015" name="Infect. Genet. Evol.">
        <title>Genomic sequences of six botulinum neurotoxin-producing strains representing three clostridial species illustrate the mobility and diversity of botulinum neurotoxin genes.</title>
        <authorList>
            <person name="Smith T.J."/>
            <person name="Hill K.K."/>
            <person name="Xie G."/>
            <person name="Foley B.T."/>
            <person name="Williamson C.H."/>
            <person name="Foster J.T."/>
            <person name="Johnson S.L."/>
            <person name="Chertkov O."/>
            <person name="Teshima H."/>
            <person name="Gibbons H.S."/>
            <person name="Johnsky L.A."/>
            <person name="Karavis M.A."/>
            <person name="Smith L.A."/>
        </authorList>
    </citation>
    <scope>NUCLEOTIDE SEQUENCE [LARGE SCALE GENOMIC DNA]</scope>
    <source>
        <strain evidence="1">Sullivan</strain>
    </source>
</reference>
<accession>A0A0A7FZZ4</accession>